<dbReference type="Pfam" id="PF18964">
    <property type="entry name" value="DUF5704"/>
    <property type="match status" value="1"/>
</dbReference>
<evidence type="ECO:0000313" key="2">
    <source>
        <dbReference type="EMBL" id="GAC42352.1"/>
    </source>
</evidence>
<name>M9L9Y5_PAEPP</name>
<comment type="caution">
    <text evidence="2">The sequence shown here is derived from an EMBL/GenBank/DDBJ whole genome shotgun (WGS) entry which is preliminary data.</text>
</comment>
<evidence type="ECO:0000313" key="3">
    <source>
        <dbReference type="Proteomes" id="UP000029453"/>
    </source>
</evidence>
<dbReference type="InterPro" id="IPR043759">
    <property type="entry name" value="DUF5704"/>
</dbReference>
<feature type="domain" description="DUF5704" evidence="1">
    <location>
        <begin position="340"/>
        <end position="511"/>
    </location>
</feature>
<dbReference type="AlphaFoldDB" id="M9L9Y5"/>
<evidence type="ECO:0000259" key="1">
    <source>
        <dbReference type="Pfam" id="PF18964"/>
    </source>
</evidence>
<dbReference type="Proteomes" id="UP000029453">
    <property type="component" value="Unassembled WGS sequence"/>
</dbReference>
<gene>
    <name evidence="2" type="ORF">PPOP_1709</name>
</gene>
<dbReference type="EMBL" id="BALG01000093">
    <property type="protein sequence ID" value="GAC42352.1"/>
    <property type="molecule type" value="Genomic_DNA"/>
</dbReference>
<accession>M9L9Y5</accession>
<proteinExistence type="predicted"/>
<dbReference type="InterPro" id="IPR008964">
    <property type="entry name" value="Invasin/intimin_cell_adhesion"/>
</dbReference>
<protein>
    <submittedName>
        <fullName evidence="2">Bacterial surface protein</fullName>
    </submittedName>
</protein>
<dbReference type="Gene3D" id="2.60.40.1080">
    <property type="match status" value="1"/>
</dbReference>
<organism evidence="2 3">
    <name type="scientific">Paenibacillus popilliae ATCC 14706</name>
    <dbReference type="NCBI Taxonomy" id="1212764"/>
    <lineage>
        <taxon>Bacteria</taxon>
        <taxon>Bacillati</taxon>
        <taxon>Bacillota</taxon>
        <taxon>Bacilli</taxon>
        <taxon>Bacillales</taxon>
        <taxon>Paenibacillaceae</taxon>
        <taxon>Paenibacillus</taxon>
    </lineage>
</organism>
<keyword evidence="3" id="KW-1185">Reference proteome</keyword>
<reference evidence="2 3" key="1">
    <citation type="submission" date="2012-10" db="EMBL/GenBank/DDBJ databases">
        <title>Draft Genome Sequence of Paenibacillus popilliae ATCC 14706T.</title>
        <authorList>
            <person name="Iiyama K."/>
            <person name="Mori K."/>
            <person name="Mon H."/>
            <person name="Chieda Y."/>
            <person name="Lee J.M."/>
            <person name="Kusakabe T."/>
            <person name="Tashiro K."/>
            <person name="Asano S."/>
            <person name="Yasunaga-Aoki C."/>
            <person name="Shimizu S."/>
        </authorList>
    </citation>
    <scope>NUCLEOTIDE SEQUENCE [LARGE SCALE GENOMIC DNA]</scope>
    <source>
        <strain evidence="2 3">ATCC 14706</strain>
    </source>
</reference>
<sequence>MNLGYSPKPVSAASFPNGYPKEGIEVPEGLAYKTQKIKVTVSGKADPLPKTVWTQGDKGQWSAYSEENGRINTDTVMVGEKKYPRDTPVKDTINTYNYAPSLKDSLKNVFKKEHVKDLGIVDIDYINADSYTAANKKPEFTKGEIFATLYTISGHSHDVSRYVEYETGLDGQPKYQAHYYTPLKIKYEGYITETKKLRVSSNANMQIGETKNVKAEVRTQEYDMTGSNFTNWLDITRRTEQLEWSSDRSSVAQVGPDGKVTAVGEGTAKITAKWRSYPYYIYDYATITVGDVPGRPDPTAPPDLAGSCTAPAPGTKISNKVMDPKPSAIIKADHRGREKFDVLLGIPTSEYLYANVVAYHYLFKSSFVQMSGTCTFEVPVEKTFMKKWKEPGTDDEGKPAQVDMEEEETVSDVVIVERPYSFWIIDNLEVYKLQAAKLQNSALPNGGVTLNPQNYIPPDYRFKQQGGIVKEPEAQAIVLPSQTVGKNIPNYLNEFKAAAEQSIGKVRVQNDSLVFQGKTIMAGQTAAESGASPGAIPPPTAIGENTFYKNRIFIYSDKVNAKNVPSSGMIYYKLLPEQIYGGTDQEFPIPGINPVTIHTPVVTYASVSDDRAHNQKTKPSPNRAALILDRPFTVRLPVSGQHVSYPGYGNRDYAKYARTKQVWFPFDVYSGDRSRFIPKRTWIDIPMNQRDTTFFLPVWVDEGNASILFRTLAENAPAQLDTQPHANTELRKHVSTDAVEVEVIGRLYDFRLTDIVDYNWENVFRKQAGSYEPTGASYWVGEKDIDGEPRGNRAPYTLPIRPGSHPQQGYRNVAVKTGYHFKFDLRTKGNMFGSKDSIRITPSFYYTSKDGKTRFPVDLYYHSNDRYFIRIGSEEDRVGRYVILNGRLRNVPAEQLADTASYKYDHKEQGSLLSRQAYIDQYMEKWTKRKTPVGGYGGLLLPEAVRTFIGPKSNLPDSVDAQRANASIQQWYGEYSLPAGVYIVKTGTDIAEYGRTHGGLHDKSPIFLRDGYLIVNFNIESIREGRTAAPHLQYMQAPLMNQWRLEGFERTIRDSFGHAFALQDGDVLFYHANLSSRDDFGAMVPH</sequence>
<dbReference type="SUPFAM" id="SSF49373">
    <property type="entry name" value="Invasin/intimin cell-adhesion fragments"/>
    <property type="match status" value="1"/>
</dbReference>